<evidence type="ECO:0000256" key="4">
    <source>
        <dbReference type="ARBA" id="ARBA00022737"/>
    </source>
</evidence>
<dbReference type="Pfam" id="PF00400">
    <property type="entry name" value="WD40"/>
    <property type="match status" value="2"/>
</dbReference>
<feature type="domain" description="Lethal giant larvae homologue 2" evidence="6">
    <location>
        <begin position="261"/>
        <end position="364"/>
    </location>
</feature>
<evidence type="ECO:0000256" key="5">
    <source>
        <dbReference type="SAM" id="MobiDB-lite"/>
    </source>
</evidence>
<dbReference type="GO" id="GO:0005886">
    <property type="term" value="C:plasma membrane"/>
    <property type="evidence" value="ECO:0007669"/>
    <property type="project" value="TreeGrafter"/>
</dbReference>
<keyword evidence="3" id="KW-0853">WD repeat</keyword>
<dbReference type="PANTHER" id="PTHR10241">
    <property type="entry name" value="LETHAL 2 GIANT LARVAE PROTEIN"/>
    <property type="match status" value="1"/>
</dbReference>
<keyword evidence="4" id="KW-0677">Repeat</keyword>
<dbReference type="GO" id="GO:0008593">
    <property type="term" value="P:regulation of Notch signaling pathway"/>
    <property type="evidence" value="ECO:0007669"/>
    <property type="project" value="TreeGrafter"/>
</dbReference>
<reference evidence="8" key="1">
    <citation type="submission" date="2022-11" db="UniProtKB">
        <authorList>
            <consortium name="WormBaseParasite"/>
        </authorList>
    </citation>
    <scope>IDENTIFICATION</scope>
</reference>
<dbReference type="GO" id="GO:0030864">
    <property type="term" value="C:cortical actin cytoskeleton"/>
    <property type="evidence" value="ECO:0007669"/>
    <property type="project" value="TreeGrafter"/>
</dbReference>
<evidence type="ECO:0000313" key="8">
    <source>
        <dbReference type="WBParaSite" id="sdigi.contig46.g2862.t1"/>
    </source>
</evidence>
<keyword evidence="2" id="KW-0268">Exocytosis</keyword>
<dbReference type="Gene3D" id="2.130.10.10">
    <property type="entry name" value="YVTN repeat-like/Quinoprotein amine dehydrogenase"/>
    <property type="match status" value="2"/>
</dbReference>
<dbReference type="GO" id="GO:0051294">
    <property type="term" value="P:establishment of spindle orientation"/>
    <property type="evidence" value="ECO:0007669"/>
    <property type="project" value="TreeGrafter"/>
</dbReference>
<evidence type="ECO:0000256" key="3">
    <source>
        <dbReference type="ARBA" id="ARBA00022574"/>
    </source>
</evidence>
<dbReference type="WBParaSite" id="sdigi.contig46.g2862.t1">
    <property type="protein sequence ID" value="sdigi.contig46.g2862.t1"/>
    <property type="gene ID" value="sdigi.contig46.g2862"/>
</dbReference>
<dbReference type="InterPro" id="IPR013577">
    <property type="entry name" value="LLGL2"/>
</dbReference>
<protein>
    <submittedName>
        <fullName evidence="8">Lethal giant larvae homologue 2 domain-containing protein</fullName>
    </submittedName>
</protein>
<dbReference type="GO" id="GO:0005096">
    <property type="term" value="F:GTPase activator activity"/>
    <property type="evidence" value="ECO:0007669"/>
    <property type="project" value="TreeGrafter"/>
</dbReference>
<evidence type="ECO:0000256" key="1">
    <source>
        <dbReference type="ARBA" id="ARBA00008070"/>
    </source>
</evidence>
<evidence type="ECO:0000313" key="7">
    <source>
        <dbReference type="Proteomes" id="UP000887581"/>
    </source>
</evidence>
<dbReference type="GO" id="GO:0019905">
    <property type="term" value="F:syntaxin binding"/>
    <property type="evidence" value="ECO:0007669"/>
    <property type="project" value="TreeGrafter"/>
</dbReference>
<dbReference type="SMART" id="SM00320">
    <property type="entry name" value="WD40"/>
    <property type="match status" value="4"/>
</dbReference>
<feature type="compositionally biased region" description="Polar residues" evidence="5">
    <location>
        <begin position="486"/>
        <end position="497"/>
    </location>
</feature>
<sequence length="994" mass="110241">MFRFLRSHIHPTGDLKTADIRDFFEYTPSLRHGFPQLVSSLAYDYILGLMAVGTSDGQVRIFGAENVEWSSTTPRDTPVAQMYFAAGLGTLIVLCSDQSFHKFQVAGDIIERTTAPAEDRLKRITCCEMQNVQDPSSARLFIGTITGNIFGLCAISLEFSEVILFEEAILKSINPSKDVGRSANQIMMNPVDATQVLIAFNSHIIVHYNLLSSEVLHYWTIQQTITSISWHVDGEYFICAHSDGSLGTWKICCAEPVEQSMIPFGPFPCTSISKVRWICASSHPLPIKLYTGGMPRASYGDRYTLTAMREDRMVVFDFGSAVVDFIVVPSLQSEAGADYKNCLALMILCEQELVCIDLTDVSWPLLNLPYLQPIHSSQITCVVHYSNIEEHVWKALIKASEAQNRLSAKCKWPIHAGGNVQTPVLCASTNAEKRQLLITGHEDGTVKFWSTGSVSLRYLLKINTAKEFEGCFSIGADIDRAECGSENSSVEASNNGTSDEDSNEVTDWPPFRKVGTYDPFCDDPRLAVQKVYFDVTSGQLVIGGRAGHVIVYDLDDEPSAVLTIMRTEYEVAEKSKLPSNINQQALPLRQSPLAYSVGYQPFKTDQNRRHIAKISLIELFNSLIALSTLITHNSMNCLVQLRPPVAITAVASLRSRNLLAFGCEYGFVMCDLKSQATLISTCLLTLKELADTSTLSRFKSMKKSIRQSFRRKKKIPQGEIHSIEPACSVANENGNELRPVERQIISRAEAPVNIGDPPVSAVRVLRFFRTNILSAASLTDSLWIGTNGGVIFAYAISDDALKPEDVCVLVKEVQLQHRAPVIDFTCAAVDGSHLIKGLTGTERLIIYTEEQIKTFALPTMKPTRFRYKFTGMEGSRIRKAQLLTLRSATITFRAPSFMAYSTECSSLSYPQHEWNNTKSASVFYTSKPILQVIVISIAKFQASDIEGIASAALSENGEIFFLRPGASEFQRASLTTMQHNNLTSPLKDSKFPKT</sequence>
<dbReference type="GO" id="GO:0030866">
    <property type="term" value="P:cortical actin cytoskeleton organization"/>
    <property type="evidence" value="ECO:0007669"/>
    <property type="project" value="TreeGrafter"/>
</dbReference>
<evidence type="ECO:0000259" key="6">
    <source>
        <dbReference type="Pfam" id="PF08366"/>
    </source>
</evidence>
<dbReference type="GO" id="GO:0032878">
    <property type="term" value="P:regulation of establishment or maintenance of cell polarity"/>
    <property type="evidence" value="ECO:0007669"/>
    <property type="project" value="TreeGrafter"/>
</dbReference>
<evidence type="ECO:0000256" key="2">
    <source>
        <dbReference type="ARBA" id="ARBA00022483"/>
    </source>
</evidence>
<dbReference type="PRINTS" id="PR00962">
    <property type="entry name" value="LETHAL2GIANT"/>
</dbReference>
<keyword evidence="7" id="KW-1185">Reference proteome</keyword>
<feature type="region of interest" description="Disordered" evidence="5">
    <location>
        <begin position="486"/>
        <end position="509"/>
    </location>
</feature>
<comment type="similarity">
    <text evidence="1">Belongs to the WD repeat L(2)GL family.</text>
</comment>
<dbReference type="GO" id="GO:0006893">
    <property type="term" value="P:Golgi to plasma membrane transport"/>
    <property type="evidence" value="ECO:0007669"/>
    <property type="project" value="TreeGrafter"/>
</dbReference>
<dbReference type="InterPro" id="IPR000664">
    <property type="entry name" value="Lethal2_giant"/>
</dbReference>
<dbReference type="GO" id="GO:0045159">
    <property type="term" value="F:myosin II binding"/>
    <property type="evidence" value="ECO:0007669"/>
    <property type="project" value="TreeGrafter"/>
</dbReference>
<dbReference type="PANTHER" id="PTHR10241:SF29">
    <property type="entry name" value="LETHAL(2) GIANT LARVAE PROTEIN"/>
    <property type="match status" value="1"/>
</dbReference>
<proteinExistence type="inferred from homology"/>
<dbReference type="SUPFAM" id="SSF50978">
    <property type="entry name" value="WD40 repeat-like"/>
    <property type="match status" value="2"/>
</dbReference>
<dbReference type="InterPro" id="IPR015943">
    <property type="entry name" value="WD40/YVTN_repeat-like_dom_sf"/>
</dbReference>
<accession>A0A915Q1R0</accession>
<dbReference type="GO" id="GO:0006887">
    <property type="term" value="P:exocytosis"/>
    <property type="evidence" value="ECO:0007669"/>
    <property type="project" value="UniProtKB-KW"/>
</dbReference>
<organism evidence="7 8">
    <name type="scientific">Setaria digitata</name>
    <dbReference type="NCBI Taxonomy" id="48799"/>
    <lineage>
        <taxon>Eukaryota</taxon>
        <taxon>Metazoa</taxon>
        <taxon>Ecdysozoa</taxon>
        <taxon>Nematoda</taxon>
        <taxon>Chromadorea</taxon>
        <taxon>Rhabditida</taxon>
        <taxon>Spirurina</taxon>
        <taxon>Spiruromorpha</taxon>
        <taxon>Filarioidea</taxon>
        <taxon>Setariidae</taxon>
        <taxon>Setaria</taxon>
    </lineage>
</organism>
<dbReference type="InterPro" id="IPR036322">
    <property type="entry name" value="WD40_repeat_dom_sf"/>
</dbReference>
<dbReference type="Proteomes" id="UP000887581">
    <property type="component" value="Unplaced"/>
</dbReference>
<name>A0A915Q1R0_9BILA</name>
<dbReference type="Pfam" id="PF08366">
    <property type="entry name" value="LLGL"/>
    <property type="match status" value="1"/>
</dbReference>
<dbReference type="AlphaFoldDB" id="A0A915Q1R0"/>
<dbReference type="InterPro" id="IPR001680">
    <property type="entry name" value="WD40_rpt"/>
</dbReference>